<dbReference type="InterPro" id="IPR023302">
    <property type="entry name" value="Pept_S9A_N"/>
</dbReference>
<accession>A0AAU7W003</accession>
<evidence type="ECO:0000313" key="9">
    <source>
        <dbReference type="EMBL" id="XBX78797.1"/>
    </source>
</evidence>
<dbReference type="PANTHER" id="PTHR42881:SF2">
    <property type="entry name" value="PROLYL ENDOPEPTIDASE"/>
    <property type="match status" value="1"/>
</dbReference>
<dbReference type="SUPFAM" id="SSF53474">
    <property type="entry name" value="alpha/beta-Hydrolases"/>
    <property type="match status" value="1"/>
</dbReference>
<dbReference type="Pfam" id="PF00326">
    <property type="entry name" value="Peptidase_S9"/>
    <property type="match status" value="1"/>
</dbReference>
<evidence type="ECO:0000256" key="2">
    <source>
        <dbReference type="ARBA" id="ARBA00005228"/>
    </source>
</evidence>
<protein>
    <recommendedName>
        <fullName evidence="3">prolyl oligopeptidase</fullName>
        <ecNumber evidence="3">3.4.21.26</ecNumber>
    </recommendedName>
</protein>
<keyword evidence="6" id="KW-0720">Serine protease</keyword>
<gene>
    <name evidence="9" type="ORF">ABS642_01555</name>
</gene>
<keyword evidence="5" id="KW-0378">Hydrolase</keyword>
<sequence length="712" mass="78032">MTWDPMVDPYPETRRDEVVDVLHGVPVADPYRWLEDADSRDTAEWVRRQNAFTESYLAQLPERDWFRRRMSEELSRPRGGAPRKLGGRYFVSRNDGTWNQNRWFMADTLDELRSGGGRLVLDPNEWAADGSASVVGFEVTDDGRLLNYVVSEGGSDWCDYRLLDLETGERRPDAFIQSKGLPPIWLPDCSSYVYARPMQGAAMSGTETEATGRWRILLHDVGTPGASDRVLLDQEERPNALYHLAITHDRRWLVVQLHEGTALTNRLWVFPLSAENGRTVIGPPLRVIDDDVAAFEFIRVEDDRLYCRTDLDAERGRVISIDLAAFAASGTRVVREVVGESASTLSSVLPAGDELILFRLVDAVPRLDRHSLTGDHLGTSVVPPGEPIRTGCWASPSSDEYFLAWTTPTRLSFPLVGTVESNRLEPLDSPATRGVVEPIEVTVAQEWAVSRDGTRIPYFLVRAPGKDAAGPRPTLLWGYGGFGISIGTAYHPVLAAGWIAAGGTVAIANLRGGGEFGAAWHDAGKGANKQNVFDDFIAVGERLKSTGVTGPDQLVIQGVSNGGLLVGAVITQRPDLAAVALPGVAVLDMLRFHRFTFGAAWISDYGDPEDRRDFEVARAYSPLHNARPAEYPATLVTTGDHDDRVVPLHSHKFTATLQREQRGPAPILTRIETAGGHGGGKGKAKLVDELSDLLAFAAHHSGLATPERSRQG</sequence>
<reference evidence="9" key="1">
    <citation type="submission" date="2024-06" db="EMBL/GenBank/DDBJ databases">
        <title>Draft genome sequence of Microbacterium sp. strain A8/3-1, isolated from Oxytropis tragacanthoides Fisch. ex DC. Root nodules in the Altai region of Russia.</title>
        <authorList>
            <person name="Sazanova A."/>
            <person name="Guro P."/>
            <person name="Kuznetsova I."/>
            <person name="Belimov A."/>
            <person name="Safronova V."/>
        </authorList>
    </citation>
    <scope>NUCLEOTIDE SEQUENCE</scope>
    <source>
        <strain evidence="9">A8/3-1</strain>
    </source>
</reference>
<dbReference type="PRINTS" id="PR00862">
    <property type="entry name" value="PROLIGOPTASE"/>
</dbReference>
<dbReference type="SUPFAM" id="SSF50993">
    <property type="entry name" value="Peptidase/esterase 'gauge' domain"/>
    <property type="match status" value="1"/>
</dbReference>
<dbReference type="FunFam" id="3.40.50.1820:FF:000005">
    <property type="entry name" value="Prolyl endopeptidase"/>
    <property type="match status" value="1"/>
</dbReference>
<dbReference type="EC" id="3.4.21.26" evidence="3"/>
<dbReference type="InterPro" id="IPR002470">
    <property type="entry name" value="Peptidase_S9A"/>
</dbReference>
<proteinExistence type="inferred from homology"/>
<dbReference type="InterPro" id="IPR051167">
    <property type="entry name" value="Prolyl_oligopep/macrocyclase"/>
</dbReference>
<evidence type="ECO:0000259" key="7">
    <source>
        <dbReference type="Pfam" id="PF00326"/>
    </source>
</evidence>
<dbReference type="GO" id="GO:0006508">
    <property type="term" value="P:proteolysis"/>
    <property type="evidence" value="ECO:0007669"/>
    <property type="project" value="UniProtKB-KW"/>
</dbReference>
<feature type="domain" description="Peptidase S9 prolyl oligopeptidase catalytic" evidence="7">
    <location>
        <begin position="500"/>
        <end position="702"/>
    </location>
</feature>
<dbReference type="Pfam" id="PF02897">
    <property type="entry name" value="Peptidase_S9_N"/>
    <property type="match status" value="1"/>
</dbReference>
<dbReference type="RefSeq" id="WP_350352006.1">
    <property type="nucleotide sequence ID" value="NZ_CP158357.1"/>
</dbReference>
<dbReference type="PANTHER" id="PTHR42881">
    <property type="entry name" value="PROLYL ENDOPEPTIDASE"/>
    <property type="match status" value="1"/>
</dbReference>
<dbReference type="InterPro" id="IPR029058">
    <property type="entry name" value="AB_hydrolase_fold"/>
</dbReference>
<dbReference type="AlphaFoldDB" id="A0AAU7W003"/>
<evidence type="ECO:0000256" key="1">
    <source>
        <dbReference type="ARBA" id="ARBA00001070"/>
    </source>
</evidence>
<name>A0AAU7W003_9MICO</name>
<dbReference type="Gene3D" id="3.40.50.1820">
    <property type="entry name" value="alpha/beta hydrolase"/>
    <property type="match status" value="1"/>
</dbReference>
<organism evidence="9">
    <name type="scientific">Microbacterium sp. A8/3-1</name>
    <dbReference type="NCBI Taxonomy" id="3160749"/>
    <lineage>
        <taxon>Bacteria</taxon>
        <taxon>Bacillati</taxon>
        <taxon>Actinomycetota</taxon>
        <taxon>Actinomycetes</taxon>
        <taxon>Micrococcales</taxon>
        <taxon>Microbacteriaceae</taxon>
        <taxon>Microbacterium</taxon>
    </lineage>
</organism>
<dbReference type="Gene3D" id="2.130.10.120">
    <property type="entry name" value="Prolyl oligopeptidase, N-terminal domain"/>
    <property type="match status" value="1"/>
</dbReference>
<evidence type="ECO:0000256" key="6">
    <source>
        <dbReference type="ARBA" id="ARBA00022825"/>
    </source>
</evidence>
<evidence type="ECO:0000256" key="5">
    <source>
        <dbReference type="ARBA" id="ARBA00022801"/>
    </source>
</evidence>
<dbReference type="EMBL" id="CP158357">
    <property type="protein sequence ID" value="XBX78797.1"/>
    <property type="molecule type" value="Genomic_DNA"/>
</dbReference>
<dbReference type="GO" id="GO:0070012">
    <property type="term" value="F:oligopeptidase activity"/>
    <property type="evidence" value="ECO:0007669"/>
    <property type="project" value="TreeGrafter"/>
</dbReference>
<comment type="similarity">
    <text evidence="2">Belongs to the peptidase S9A family.</text>
</comment>
<comment type="catalytic activity">
    <reaction evidence="1">
        <text>Hydrolysis of Pro-|-Xaa &gt;&gt; Ala-|-Xaa in oligopeptides.</text>
        <dbReference type="EC" id="3.4.21.26"/>
    </reaction>
</comment>
<evidence type="ECO:0000259" key="8">
    <source>
        <dbReference type="Pfam" id="PF02897"/>
    </source>
</evidence>
<evidence type="ECO:0000256" key="4">
    <source>
        <dbReference type="ARBA" id="ARBA00022670"/>
    </source>
</evidence>
<dbReference type="InterPro" id="IPR001375">
    <property type="entry name" value="Peptidase_S9_cat"/>
</dbReference>
<dbReference type="GO" id="GO:0005829">
    <property type="term" value="C:cytosol"/>
    <property type="evidence" value="ECO:0007669"/>
    <property type="project" value="TreeGrafter"/>
</dbReference>
<keyword evidence="4" id="KW-0645">Protease</keyword>
<evidence type="ECO:0000256" key="3">
    <source>
        <dbReference type="ARBA" id="ARBA00011897"/>
    </source>
</evidence>
<feature type="domain" description="Peptidase S9A N-terminal" evidence="8">
    <location>
        <begin position="11"/>
        <end position="376"/>
    </location>
</feature>
<dbReference type="GO" id="GO:0004252">
    <property type="term" value="F:serine-type endopeptidase activity"/>
    <property type="evidence" value="ECO:0007669"/>
    <property type="project" value="UniProtKB-EC"/>
</dbReference>